<name>E3I136_RHOVT</name>
<sequence length="400" mass="45033">MGQILHGSATTTEAVRRAIQHSQESLRALAKRYGINTKTVSKWKKRSSVADVPTGPKEPKSTVLSVEEEAIIVAFRKHTLLPLDDCLYALQATIPHLTRSSLHRCLQRHGISRLPDVEGDKPAKKKFKSYPIGYFHVDIAEVQTAEGKLYLYVAIDRTSKFAFVQLVKKTGRTSASAFLVALIEAVPYKIHTVLTDNGIQFTFPPRYADGPTARYMTHMFDMRCSENGIEHRLTKVKHPWTNGQVERMNRTIKEATVKRYHYDRHEQLETHLSDFINAYNFARRLKTLKGLTPYEFICKCWTNEPERFKIDPIHQMPGLNILGGAIKLIGFVGACPVGNRLSTVVQLTSLGMLCFFFLSIIAMVMHPRCAATWLPQMLRPPCSTGGAGLAHLAQVFQAAK</sequence>
<accession>E3I136</accession>
<dbReference type="PANTHER" id="PTHR35004">
    <property type="entry name" value="TRANSPOSASE RV3428C-RELATED"/>
    <property type="match status" value="1"/>
</dbReference>
<keyword evidence="1" id="KW-0812">Transmembrane</keyword>
<dbReference type="PANTHER" id="PTHR35004:SF7">
    <property type="entry name" value="INTEGRASE PROTEIN"/>
    <property type="match status" value="1"/>
</dbReference>
<feature type="domain" description="Integrase catalytic" evidence="2">
    <location>
        <begin position="127"/>
        <end position="301"/>
    </location>
</feature>
<dbReference type="AlphaFoldDB" id="E3I136"/>
<dbReference type="Pfam" id="PF13683">
    <property type="entry name" value="rve_3"/>
    <property type="match status" value="1"/>
</dbReference>
<dbReference type="SUPFAM" id="SSF53098">
    <property type="entry name" value="Ribonuclease H-like"/>
    <property type="match status" value="1"/>
</dbReference>
<evidence type="ECO:0000313" key="4">
    <source>
        <dbReference type="Proteomes" id="UP000001399"/>
    </source>
</evidence>
<protein>
    <submittedName>
        <fullName evidence="3">Integrase catalytic region</fullName>
    </submittedName>
</protein>
<dbReference type="GO" id="GO:0003676">
    <property type="term" value="F:nucleic acid binding"/>
    <property type="evidence" value="ECO:0007669"/>
    <property type="project" value="InterPro"/>
</dbReference>
<reference evidence="4" key="1">
    <citation type="journal article" date="2011" name="J. Bacteriol.">
        <title>Genome sequences of eight morphologically diverse alphaproteobacteria.</title>
        <authorList>
            <consortium name="US DOE Joint Genome Institute"/>
            <person name="Brown P.J."/>
            <person name="Kysela D.T."/>
            <person name="Buechlein A."/>
            <person name="Hemmerich C."/>
            <person name="Brun Y.V."/>
        </authorList>
    </citation>
    <scope>NUCLEOTIDE SEQUENCE [LARGE SCALE GENOMIC DNA]</scope>
    <source>
        <strain evidence="4">ATCC 17100 / ATH 3.1.1 / DSM 162 / LMG 4299</strain>
    </source>
</reference>
<dbReference type="GO" id="GO:0015074">
    <property type="term" value="P:DNA integration"/>
    <property type="evidence" value="ECO:0007669"/>
    <property type="project" value="InterPro"/>
</dbReference>
<proteinExistence type="predicted"/>
<keyword evidence="1" id="KW-0472">Membrane</keyword>
<feature type="transmembrane region" description="Helical" evidence="1">
    <location>
        <begin position="344"/>
        <end position="365"/>
    </location>
</feature>
<dbReference type="Gene3D" id="3.30.420.10">
    <property type="entry name" value="Ribonuclease H-like superfamily/Ribonuclease H"/>
    <property type="match status" value="1"/>
</dbReference>
<dbReference type="InterPro" id="IPR001584">
    <property type="entry name" value="Integrase_cat-core"/>
</dbReference>
<gene>
    <name evidence="3" type="ordered locus">Rvan_3160</name>
</gene>
<dbReference type="SUPFAM" id="SSF46689">
    <property type="entry name" value="Homeodomain-like"/>
    <property type="match status" value="1"/>
</dbReference>
<dbReference type="InterPro" id="IPR012337">
    <property type="entry name" value="RNaseH-like_sf"/>
</dbReference>
<evidence type="ECO:0000256" key="1">
    <source>
        <dbReference type="SAM" id="Phobius"/>
    </source>
</evidence>
<dbReference type="EMBL" id="CP002292">
    <property type="protein sequence ID" value="ADP72359.1"/>
    <property type="molecule type" value="Genomic_DNA"/>
</dbReference>
<keyword evidence="4" id="KW-1185">Reference proteome</keyword>
<dbReference type="KEGG" id="rva:Rvan_3160"/>
<keyword evidence="1" id="KW-1133">Transmembrane helix</keyword>
<organism evidence="3 4">
    <name type="scientific">Rhodomicrobium vannielii (strain ATCC 17100 / DSM 162 / LMG 4299 / NCIMB 10020 / ATH 3.1.1)</name>
    <dbReference type="NCBI Taxonomy" id="648757"/>
    <lineage>
        <taxon>Bacteria</taxon>
        <taxon>Pseudomonadati</taxon>
        <taxon>Pseudomonadota</taxon>
        <taxon>Alphaproteobacteria</taxon>
        <taxon>Hyphomicrobiales</taxon>
        <taxon>Hyphomicrobiaceae</taxon>
        <taxon>Rhodomicrobium</taxon>
    </lineage>
</organism>
<evidence type="ECO:0000259" key="2">
    <source>
        <dbReference type="PROSITE" id="PS50994"/>
    </source>
</evidence>
<dbReference type="InterPro" id="IPR047656">
    <property type="entry name" value="IS481-like_transpos"/>
</dbReference>
<dbReference type="NCBIfam" id="NF033577">
    <property type="entry name" value="transpos_IS481"/>
    <property type="match status" value="1"/>
</dbReference>
<dbReference type="eggNOG" id="COG2801">
    <property type="taxonomic scope" value="Bacteria"/>
</dbReference>
<dbReference type="PROSITE" id="PS50994">
    <property type="entry name" value="INTEGRASE"/>
    <property type="match status" value="1"/>
</dbReference>
<dbReference type="HOGENOM" id="CLU_027402_15_1_5"/>
<dbReference type="InterPro" id="IPR009057">
    <property type="entry name" value="Homeodomain-like_sf"/>
</dbReference>
<evidence type="ECO:0000313" key="3">
    <source>
        <dbReference type="EMBL" id="ADP72359.1"/>
    </source>
</evidence>
<dbReference type="Proteomes" id="UP000001399">
    <property type="component" value="Chromosome"/>
</dbReference>
<dbReference type="InterPro" id="IPR036397">
    <property type="entry name" value="RNaseH_sf"/>
</dbReference>